<evidence type="ECO:0000313" key="8">
    <source>
        <dbReference type="EMBL" id="KIG19381.1"/>
    </source>
</evidence>
<dbReference type="InterPro" id="IPR036322">
    <property type="entry name" value="WD40_repeat_dom_sf"/>
</dbReference>
<proteinExistence type="predicted"/>
<sequence>MDEDLEQPFPRLEMDAVELRRQQQRLLTAVFGTQGEAPLLKHYELLHELGRGSMGVVHAAHDRRLDRKVAIKTLVADQDPELRQRLVHEAVVMAKLAHPNVVPVYEIGEFEDTTFIVMACVEGVGLRAWLDQAPRSVDEILEVFMAAGEGLAAAHAKGIVHRDFKPDNVMVGDDGQVRVMDFGVASLGAAGLRAGAHAPGSERSQTGMTQTGALVGTPAYMAPEQLRGGWANAASDQFAFCVALHEVLYGVRPFVAPTLLELRDVVERGELPAPPRDTKVPAWVRAIVARGLCCEAAHRFESMRALLDALTVGERARSLPAYVFVAHHGADTLEVLRVCEDLLALGVRTWLDVWEDDAASKAAQMLEQAPAVLVVHGPGGWPANAALAPVLRARILAAPSSVWCLEPSNASNDPAPADWPALVTVGRVDPDQDGWSELSRLADLIGAQTDRSSWLADEAQRAGVTAEQLSPYRGLEAFRERDARWMFGREQETAELVERVRSSTSGFLSVVGASGSGKSSLVMAGLCPALRCGVLGADLVWQIAVLRPGARPCESLARALIGLRAGPGSGAGETAPSVDQLRQAMLDDTSTAASIIAGLVAARAEPAGPRLRVLLIVDQLEELFTEAGLRSGPPSPEVAAFLENLLKATWRKTGLLVVSTLRADFVHRCLEVRSLARVLHGGTHLVLPPMAKHQIRVAIEQPARRVGYEVDPTLVAELVNAAAENPGRLPLLQHVLRELWLRRDRDTRQLRYDAYEDTGGLEGAIAVAADAALDQLRRELGEPADDAVRRVMTRLVHPGEVARGDTRRRATRDELGGDPRTARVLTAFVSEARVLVASEVGGVEVIEIAHEALLREWAKLVEWIDVDRDALHLRHELAQGADKYAAHMDPEYLWGKGRVEEAIRVLGQSTVELVEDERQFLDRSAQRVRKRERLVRWAVVGAFFGLIAFSGFMLGLALENQRQATDNQALAASERSARERADDGINAQKGLRASMLAQGRLDLEPLALAIEALGAYGPPFDRPPAADVYQGTLDALAMRGVVGPIAALEAHTRSVVAVAYAPDGLQLATGSRDGSARLWDASSGQLLAVLEGHTRSVTSVAFSPDGSRLATASWDRSARVWDVSAGTQLAQLEGHSDDVVEVVFSPDGARVATASSDDSARVWAADTGKVIAVLDGHQGNVSAIAFSPDGARVATASHDATARVWDASSGALLLTLAGHNSRMLDVTFSPDGARVVTCGYEGIARVWDAATGDPLAQLEGHASSVVAAVFSPDGSRVATASFDDTARLWDPSTGELLTQFTGHTDDVVALAFLGDGTRLITGSADATARVWDLDSGSELASLAGHTDDVLAVAAAAHGSRFATASADATARIWALSTTAPRSRLEGHTGKVAALRYASDGTRLASAGDDGSVRVWDPGARKQVFALEGHENSVAALAFSPDGARLASAGYDSSVRLWDLRSGRSLAVFQGHTSYVVALAFSPDGLQLASASYDTTVRSWGTQSLEQLAVFQGHTSYVAALAFSPDGSRLATASYDASVRVWDVNFGDQLALLEGHRGYVGAVAFAPDGATIASAGWDRSARLWDASSGAQLHALEGHGDRVVALAFTPDGAQLVTASADHSARLWDVDLGRVLQAFTGHTDDVVALDISPDGTRLATASVDDSVRVWQLSTGQQLAKLTGHTGDVEQVAFSPDGSYLASAGSDGSVMLWPMPAAALGLACDRIRPYMKRPRVAKICDRL</sequence>
<evidence type="ECO:0000256" key="4">
    <source>
        <dbReference type="ARBA" id="ARBA00022840"/>
    </source>
</evidence>
<keyword evidence="2" id="KW-0677">Repeat</keyword>
<dbReference type="Pfam" id="PF00400">
    <property type="entry name" value="WD40"/>
    <property type="match status" value="16"/>
</dbReference>
<dbReference type="InterPro" id="IPR020472">
    <property type="entry name" value="WD40_PAC1"/>
</dbReference>
<dbReference type="Pfam" id="PF00069">
    <property type="entry name" value="Pkinase"/>
    <property type="match status" value="1"/>
</dbReference>
<gene>
    <name evidence="8" type="ORF">DB30_02662</name>
</gene>
<dbReference type="InterPro" id="IPR019775">
    <property type="entry name" value="WD40_repeat_CS"/>
</dbReference>
<evidence type="ECO:0000256" key="6">
    <source>
        <dbReference type="PROSITE-ProRule" id="PRU10141"/>
    </source>
</evidence>
<accession>A0A0C2D8E5</accession>
<reference evidence="8 9" key="1">
    <citation type="submission" date="2014-12" db="EMBL/GenBank/DDBJ databases">
        <title>Genome assembly of Enhygromyxa salina DSM 15201.</title>
        <authorList>
            <person name="Sharma G."/>
            <person name="Subramanian S."/>
        </authorList>
    </citation>
    <scope>NUCLEOTIDE SEQUENCE [LARGE SCALE GENOMIC DNA]</scope>
    <source>
        <strain evidence="8 9">DSM 15201</strain>
    </source>
</reference>
<feature type="repeat" description="WD" evidence="5">
    <location>
        <begin position="1216"/>
        <end position="1257"/>
    </location>
</feature>
<dbReference type="Gene3D" id="3.30.200.20">
    <property type="entry name" value="Phosphorylase Kinase, domain 1"/>
    <property type="match status" value="1"/>
</dbReference>
<evidence type="ECO:0000256" key="2">
    <source>
        <dbReference type="ARBA" id="ARBA00022737"/>
    </source>
</evidence>
<evidence type="ECO:0000313" key="9">
    <source>
        <dbReference type="Proteomes" id="UP000031599"/>
    </source>
</evidence>
<dbReference type="Gene3D" id="2.130.10.10">
    <property type="entry name" value="YVTN repeat-like/Quinoprotein amine dehydrogenase"/>
    <property type="match status" value="6"/>
</dbReference>
<dbReference type="InterPro" id="IPR015943">
    <property type="entry name" value="WD40/YVTN_repeat-like_dom_sf"/>
</dbReference>
<dbReference type="InterPro" id="IPR008271">
    <property type="entry name" value="Ser/Thr_kinase_AS"/>
</dbReference>
<feature type="repeat" description="WD" evidence="5">
    <location>
        <begin position="1132"/>
        <end position="1173"/>
    </location>
</feature>
<dbReference type="Gene3D" id="1.10.510.10">
    <property type="entry name" value="Transferase(Phosphotransferase) domain 1"/>
    <property type="match status" value="1"/>
</dbReference>
<dbReference type="SUPFAM" id="SSF56112">
    <property type="entry name" value="Protein kinase-like (PK-like)"/>
    <property type="match status" value="1"/>
</dbReference>
<dbReference type="Proteomes" id="UP000031599">
    <property type="component" value="Unassembled WGS sequence"/>
</dbReference>
<feature type="repeat" description="WD" evidence="5">
    <location>
        <begin position="1678"/>
        <end position="1709"/>
    </location>
</feature>
<organism evidence="8 9">
    <name type="scientific">Enhygromyxa salina</name>
    <dbReference type="NCBI Taxonomy" id="215803"/>
    <lineage>
        <taxon>Bacteria</taxon>
        <taxon>Pseudomonadati</taxon>
        <taxon>Myxococcota</taxon>
        <taxon>Polyangia</taxon>
        <taxon>Nannocystales</taxon>
        <taxon>Nannocystaceae</taxon>
        <taxon>Enhygromyxa</taxon>
    </lineage>
</organism>
<feature type="binding site" evidence="6">
    <location>
        <position position="72"/>
    </location>
    <ligand>
        <name>ATP</name>
        <dbReference type="ChEBI" id="CHEBI:30616"/>
    </ligand>
</feature>
<dbReference type="PROSITE" id="PS50011">
    <property type="entry name" value="PROTEIN_KINASE_DOM"/>
    <property type="match status" value="1"/>
</dbReference>
<dbReference type="SUPFAM" id="SSF50978">
    <property type="entry name" value="WD40 repeat-like"/>
    <property type="match status" value="3"/>
</dbReference>
<feature type="repeat" description="WD" evidence="5">
    <location>
        <begin position="1258"/>
        <end position="1299"/>
    </location>
</feature>
<dbReference type="PANTHER" id="PTHR19879:SF9">
    <property type="entry name" value="TRANSCRIPTION INITIATION FACTOR TFIID SUBUNIT 5"/>
    <property type="match status" value="1"/>
</dbReference>
<feature type="repeat" description="WD" evidence="5">
    <location>
        <begin position="1090"/>
        <end position="1131"/>
    </location>
</feature>
<dbReference type="GO" id="GO:0004672">
    <property type="term" value="F:protein kinase activity"/>
    <property type="evidence" value="ECO:0007669"/>
    <property type="project" value="InterPro"/>
</dbReference>
<keyword evidence="3 6" id="KW-0547">Nucleotide-binding</keyword>
<dbReference type="InterPro" id="IPR011009">
    <property type="entry name" value="Kinase-like_dom_sf"/>
</dbReference>
<dbReference type="PROSITE" id="PS50294">
    <property type="entry name" value="WD_REPEATS_REGION"/>
    <property type="match status" value="16"/>
</dbReference>
<feature type="repeat" description="WD" evidence="5">
    <location>
        <begin position="1048"/>
        <end position="1089"/>
    </location>
</feature>
<evidence type="ECO:0000256" key="3">
    <source>
        <dbReference type="ARBA" id="ARBA00022741"/>
    </source>
</evidence>
<feature type="repeat" description="WD" evidence="5">
    <location>
        <begin position="1342"/>
        <end position="1383"/>
    </location>
</feature>
<dbReference type="EMBL" id="JMCC02000002">
    <property type="protein sequence ID" value="KIG19381.1"/>
    <property type="molecule type" value="Genomic_DNA"/>
</dbReference>
<dbReference type="PANTHER" id="PTHR19879">
    <property type="entry name" value="TRANSCRIPTION INITIATION FACTOR TFIID"/>
    <property type="match status" value="1"/>
</dbReference>
<dbReference type="SUPFAM" id="SSF52540">
    <property type="entry name" value="P-loop containing nucleoside triphosphate hydrolases"/>
    <property type="match status" value="1"/>
</dbReference>
<keyword evidence="4 6" id="KW-0067">ATP-binding</keyword>
<dbReference type="Pfam" id="PF20703">
    <property type="entry name" value="nSTAND1"/>
    <property type="match status" value="1"/>
</dbReference>
<dbReference type="PROSITE" id="PS50082">
    <property type="entry name" value="WD_REPEATS_2"/>
    <property type="match status" value="16"/>
</dbReference>
<dbReference type="CDD" id="cd14014">
    <property type="entry name" value="STKc_PknB_like"/>
    <property type="match status" value="1"/>
</dbReference>
<feature type="repeat" description="WD" evidence="5">
    <location>
        <begin position="1300"/>
        <end position="1341"/>
    </location>
</feature>
<dbReference type="InterPro" id="IPR049052">
    <property type="entry name" value="nSTAND1"/>
</dbReference>
<feature type="repeat" description="WD" evidence="5">
    <location>
        <begin position="1636"/>
        <end position="1677"/>
    </location>
</feature>
<protein>
    <submittedName>
        <fullName evidence="8">High-affnity carbon uptake protein Hat/HatR</fullName>
    </submittedName>
</protein>
<evidence type="ECO:0000256" key="1">
    <source>
        <dbReference type="ARBA" id="ARBA00022574"/>
    </source>
</evidence>
<dbReference type="SMART" id="SM00320">
    <property type="entry name" value="WD40"/>
    <property type="match status" value="16"/>
</dbReference>
<feature type="repeat" description="WD" evidence="5">
    <location>
        <begin position="1426"/>
        <end position="1467"/>
    </location>
</feature>
<feature type="repeat" description="WD" evidence="5">
    <location>
        <begin position="1510"/>
        <end position="1551"/>
    </location>
</feature>
<dbReference type="InterPro" id="IPR017441">
    <property type="entry name" value="Protein_kinase_ATP_BS"/>
</dbReference>
<feature type="repeat" description="WD" evidence="5">
    <location>
        <begin position="1552"/>
        <end position="1593"/>
    </location>
</feature>
<dbReference type="RefSeq" id="WP_052546043.1">
    <property type="nucleotide sequence ID" value="NZ_JMCC02000002.1"/>
</dbReference>
<dbReference type="PRINTS" id="PR00320">
    <property type="entry name" value="GPROTEINBRPT"/>
</dbReference>
<name>A0A0C2D8E5_9BACT</name>
<feature type="repeat" description="WD" evidence="5">
    <location>
        <begin position="1174"/>
        <end position="1215"/>
    </location>
</feature>
<feature type="domain" description="Protein kinase" evidence="7">
    <location>
        <begin position="43"/>
        <end position="311"/>
    </location>
</feature>
<feature type="repeat" description="WD" evidence="5">
    <location>
        <begin position="1468"/>
        <end position="1509"/>
    </location>
</feature>
<dbReference type="InterPro" id="IPR000719">
    <property type="entry name" value="Prot_kinase_dom"/>
</dbReference>
<comment type="caution">
    <text evidence="8">The sequence shown here is derived from an EMBL/GenBank/DDBJ whole genome shotgun (WGS) entry which is preliminary data.</text>
</comment>
<evidence type="ECO:0000259" key="7">
    <source>
        <dbReference type="PROSITE" id="PS50011"/>
    </source>
</evidence>
<dbReference type="InterPro" id="IPR001680">
    <property type="entry name" value="WD40_rpt"/>
</dbReference>
<dbReference type="InterPro" id="IPR027417">
    <property type="entry name" value="P-loop_NTPase"/>
</dbReference>
<feature type="repeat" description="WD" evidence="5">
    <location>
        <begin position="1384"/>
        <end position="1416"/>
    </location>
</feature>
<dbReference type="PROSITE" id="PS00107">
    <property type="entry name" value="PROTEIN_KINASE_ATP"/>
    <property type="match status" value="1"/>
</dbReference>
<dbReference type="PROSITE" id="PS00108">
    <property type="entry name" value="PROTEIN_KINASE_ST"/>
    <property type="match status" value="1"/>
</dbReference>
<dbReference type="PROSITE" id="PS00678">
    <property type="entry name" value="WD_REPEATS_1"/>
    <property type="match status" value="8"/>
</dbReference>
<evidence type="ECO:0000256" key="5">
    <source>
        <dbReference type="PROSITE-ProRule" id="PRU00221"/>
    </source>
</evidence>
<keyword evidence="1 5" id="KW-0853">WD repeat</keyword>
<dbReference type="CDD" id="cd00200">
    <property type="entry name" value="WD40"/>
    <property type="match status" value="2"/>
</dbReference>
<feature type="repeat" description="WD" evidence="5">
    <location>
        <begin position="1594"/>
        <end position="1635"/>
    </location>
</feature>
<dbReference type="GO" id="GO:0005524">
    <property type="term" value="F:ATP binding"/>
    <property type="evidence" value="ECO:0007669"/>
    <property type="project" value="UniProtKB-UniRule"/>
</dbReference>